<name>A0ABW5PAB7_9BACL</name>
<reference evidence="2" key="1">
    <citation type="journal article" date="2019" name="Int. J. Syst. Evol. Microbiol.">
        <title>The Global Catalogue of Microorganisms (GCM) 10K type strain sequencing project: providing services to taxonomists for standard genome sequencing and annotation.</title>
        <authorList>
            <consortium name="The Broad Institute Genomics Platform"/>
            <consortium name="The Broad Institute Genome Sequencing Center for Infectious Disease"/>
            <person name="Wu L."/>
            <person name="Ma J."/>
        </authorList>
    </citation>
    <scope>NUCLEOTIDE SEQUENCE [LARGE SCALE GENOMIC DNA]</scope>
    <source>
        <strain evidence="2">KCTC 3950</strain>
    </source>
</reference>
<evidence type="ECO:0000313" key="2">
    <source>
        <dbReference type="Proteomes" id="UP001597541"/>
    </source>
</evidence>
<organism evidence="1 2">
    <name type="scientific">Paenibacillus gansuensis</name>
    <dbReference type="NCBI Taxonomy" id="306542"/>
    <lineage>
        <taxon>Bacteria</taxon>
        <taxon>Bacillati</taxon>
        <taxon>Bacillota</taxon>
        <taxon>Bacilli</taxon>
        <taxon>Bacillales</taxon>
        <taxon>Paenibacillaceae</taxon>
        <taxon>Paenibacillus</taxon>
    </lineage>
</organism>
<sequence length="76" mass="8995">MNKSPLLAVDVIYALIRTYHTLQREFEARIRSLDMAFELPGPRLRPMFMQLKSTKSIPCRRKLPRAYLETFLQNIV</sequence>
<gene>
    <name evidence="1" type="ORF">ACFSUF_03165</name>
</gene>
<proteinExistence type="predicted"/>
<accession>A0ABW5PAB7</accession>
<evidence type="ECO:0000313" key="1">
    <source>
        <dbReference type="EMBL" id="MFD2611419.1"/>
    </source>
</evidence>
<keyword evidence="2" id="KW-1185">Reference proteome</keyword>
<comment type="caution">
    <text evidence="1">The sequence shown here is derived from an EMBL/GenBank/DDBJ whole genome shotgun (WGS) entry which is preliminary data.</text>
</comment>
<dbReference type="EMBL" id="JBHUME010000002">
    <property type="protein sequence ID" value="MFD2611419.1"/>
    <property type="molecule type" value="Genomic_DNA"/>
</dbReference>
<protein>
    <submittedName>
        <fullName evidence="1">Uncharacterized protein</fullName>
    </submittedName>
</protein>
<dbReference type="Proteomes" id="UP001597541">
    <property type="component" value="Unassembled WGS sequence"/>
</dbReference>